<evidence type="ECO:0008006" key="2">
    <source>
        <dbReference type="Google" id="ProtNLM"/>
    </source>
</evidence>
<dbReference type="Gene3D" id="2.60.120.330">
    <property type="entry name" value="B-lactam Antibiotic, Isopenicillin N Synthase, Chain"/>
    <property type="match status" value="1"/>
</dbReference>
<evidence type="ECO:0000313" key="1">
    <source>
        <dbReference type="EMBL" id="SUZ54715.1"/>
    </source>
</evidence>
<gene>
    <name evidence="1" type="ORF">METZ01_LOCUS7569</name>
</gene>
<dbReference type="AlphaFoldDB" id="A0A381NJI1"/>
<name>A0A381NJI1_9ZZZZ</name>
<reference evidence="1" key="1">
    <citation type="submission" date="2018-05" db="EMBL/GenBank/DDBJ databases">
        <authorList>
            <person name="Lanie J.A."/>
            <person name="Ng W.-L."/>
            <person name="Kazmierczak K.M."/>
            <person name="Andrzejewski T.M."/>
            <person name="Davidsen T.M."/>
            <person name="Wayne K.J."/>
            <person name="Tettelin H."/>
            <person name="Glass J.I."/>
            <person name="Rusch D."/>
            <person name="Podicherti R."/>
            <person name="Tsui H.-C.T."/>
            <person name="Winkler M.E."/>
        </authorList>
    </citation>
    <scope>NUCLEOTIDE SEQUENCE</scope>
</reference>
<proteinExistence type="predicted"/>
<sequence>MTKGYTHTLHDHNLKTHNPNRKHRENWGRWFAIPKPETFPKISKFFEDNKRQYKYPVISKLDAGESINAHNHGGVGVPFIYNMCINFPKNTYFAIYPTGFVPYTPGDIYKLYIHNDHSVVNKSKTDRYHIMIRPTRAF</sequence>
<protein>
    <recommendedName>
        <fullName evidence="2">Aspartyl/asparaginy/proline hydroxylase domain-containing protein</fullName>
    </recommendedName>
</protein>
<organism evidence="1">
    <name type="scientific">marine metagenome</name>
    <dbReference type="NCBI Taxonomy" id="408172"/>
    <lineage>
        <taxon>unclassified sequences</taxon>
        <taxon>metagenomes</taxon>
        <taxon>ecological metagenomes</taxon>
    </lineage>
</organism>
<dbReference type="EMBL" id="UINC01000403">
    <property type="protein sequence ID" value="SUZ54715.1"/>
    <property type="molecule type" value="Genomic_DNA"/>
</dbReference>
<accession>A0A381NJI1</accession>
<dbReference type="InterPro" id="IPR027443">
    <property type="entry name" value="IPNS-like_sf"/>
</dbReference>